<dbReference type="HOGENOM" id="CLU_1626814_0_0_1"/>
<dbReference type="OrthoDB" id="4363080at2759"/>
<dbReference type="STRING" id="1182542.W9X9J2"/>
<name>W9X9J2_9EURO</name>
<comment type="caution">
    <text evidence="1">The sequence shown here is derived from an EMBL/GenBank/DDBJ whole genome shotgun (WGS) entry which is preliminary data.</text>
</comment>
<dbReference type="RefSeq" id="XP_007738575.1">
    <property type="nucleotide sequence ID" value="XM_007740385.1"/>
</dbReference>
<sequence length="163" mass="18080">MKGKQVVRQPDAQFSSKKLGGPSLIVEVAWTQSPKNLQKLAHDYILGTNEEVRTVIGVDVNTSRGKGARVSVWRPVYDKDKNAVGVGCDSTEIRSKDGVKNPDPKAGLRLTLEDFAYDRNPGQYPFLNSTNVFIPLDDLVSMLEESEEAQEDFKAEQPRRTSG</sequence>
<protein>
    <submittedName>
        <fullName evidence="1">Uncharacterized protein</fullName>
    </submittedName>
</protein>
<dbReference type="Proteomes" id="UP000019478">
    <property type="component" value="Unassembled WGS sequence"/>
</dbReference>
<dbReference type="GeneID" id="19174375"/>
<dbReference type="AlphaFoldDB" id="W9X9J2"/>
<dbReference type="EMBL" id="AMGY01000011">
    <property type="protein sequence ID" value="EXJ77137.1"/>
    <property type="molecule type" value="Genomic_DNA"/>
</dbReference>
<keyword evidence="2" id="KW-1185">Reference proteome</keyword>
<evidence type="ECO:0000313" key="1">
    <source>
        <dbReference type="EMBL" id="EXJ77137.1"/>
    </source>
</evidence>
<gene>
    <name evidence="1" type="ORF">A1O3_10295</name>
</gene>
<proteinExistence type="predicted"/>
<reference evidence="1 2" key="1">
    <citation type="submission" date="2013-03" db="EMBL/GenBank/DDBJ databases">
        <title>The Genome Sequence of Capronia epimyces CBS 606.96.</title>
        <authorList>
            <consortium name="The Broad Institute Genomics Platform"/>
            <person name="Cuomo C."/>
            <person name="de Hoog S."/>
            <person name="Gorbushina A."/>
            <person name="Walker B."/>
            <person name="Young S.K."/>
            <person name="Zeng Q."/>
            <person name="Gargeya S."/>
            <person name="Fitzgerald M."/>
            <person name="Haas B."/>
            <person name="Abouelleil A."/>
            <person name="Allen A.W."/>
            <person name="Alvarado L."/>
            <person name="Arachchi H.M."/>
            <person name="Berlin A.M."/>
            <person name="Chapman S.B."/>
            <person name="Gainer-Dewar J."/>
            <person name="Goldberg J."/>
            <person name="Griggs A."/>
            <person name="Gujja S."/>
            <person name="Hansen M."/>
            <person name="Howarth C."/>
            <person name="Imamovic A."/>
            <person name="Ireland A."/>
            <person name="Larimer J."/>
            <person name="McCowan C."/>
            <person name="Murphy C."/>
            <person name="Pearson M."/>
            <person name="Poon T.W."/>
            <person name="Priest M."/>
            <person name="Roberts A."/>
            <person name="Saif S."/>
            <person name="Shea T."/>
            <person name="Sisk P."/>
            <person name="Sykes S."/>
            <person name="Wortman J."/>
            <person name="Nusbaum C."/>
            <person name="Birren B."/>
        </authorList>
    </citation>
    <scope>NUCLEOTIDE SEQUENCE [LARGE SCALE GENOMIC DNA]</scope>
    <source>
        <strain evidence="1 2">CBS 606.96</strain>
    </source>
</reference>
<evidence type="ECO:0000313" key="2">
    <source>
        <dbReference type="Proteomes" id="UP000019478"/>
    </source>
</evidence>
<organism evidence="1 2">
    <name type="scientific">Capronia epimyces CBS 606.96</name>
    <dbReference type="NCBI Taxonomy" id="1182542"/>
    <lineage>
        <taxon>Eukaryota</taxon>
        <taxon>Fungi</taxon>
        <taxon>Dikarya</taxon>
        <taxon>Ascomycota</taxon>
        <taxon>Pezizomycotina</taxon>
        <taxon>Eurotiomycetes</taxon>
        <taxon>Chaetothyriomycetidae</taxon>
        <taxon>Chaetothyriales</taxon>
        <taxon>Herpotrichiellaceae</taxon>
        <taxon>Capronia</taxon>
    </lineage>
</organism>
<accession>W9X9J2</accession>